<evidence type="ECO:0000313" key="3">
    <source>
        <dbReference type="Proteomes" id="UP000184231"/>
    </source>
</evidence>
<feature type="transmembrane region" description="Helical" evidence="1">
    <location>
        <begin position="381"/>
        <end position="410"/>
    </location>
</feature>
<gene>
    <name evidence="2" type="ORF">SAMN04487911_10148</name>
</gene>
<keyword evidence="3" id="KW-1185">Reference proteome</keyword>
<feature type="transmembrane region" description="Helical" evidence="1">
    <location>
        <begin position="218"/>
        <end position="241"/>
    </location>
</feature>
<feature type="transmembrane region" description="Helical" evidence="1">
    <location>
        <begin position="51"/>
        <end position="71"/>
    </location>
</feature>
<keyword evidence="1" id="KW-1133">Transmembrane helix</keyword>
<dbReference type="AlphaFoldDB" id="A0A1M6A2G6"/>
<evidence type="ECO:0000313" key="2">
    <source>
        <dbReference type="EMBL" id="SHI30656.1"/>
    </source>
</evidence>
<sequence>MLLNIKLKDVDFIFILFLLLVTQSNIQLKLVGIFLILILRINAIQKINFFGIFYLVLLLFHLSFGLITLLSTGIDYLASYILVFLFWSLSLIIYTQLAYFVKNNSLKKISLTLNVFFLICVFVIVLQYIFTAINLQSINPYSVSPAAGDKMMSIFSNSSVSMIIMSFFFLKYLFENKWFLGSISFICLIMATYMSGTVLFLGSIFLGIFFFSKIDIKYKLYFIIITFLFIATFSFISPANIDYAMGYINRIWNNGNDTPFKIKSFFQTFEYWTSSIRSFVFGAGGGNFSSRVAFITSGDYVGWFPDILSYISEEFKQYHLGIWTHDFNNPWDNRNNTANQPFSFYNQIIGEYGLIGVLIFICFYLGFILKKWPILTYSKFLLLALTGYFLLDYWFEYFSVIIIFELFLLIDIKHNTKNSYNE</sequence>
<organism evidence="2 3">
    <name type="scientific">Arenibacter nanhaiticus</name>
    <dbReference type="NCBI Taxonomy" id="558155"/>
    <lineage>
        <taxon>Bacteria</taxon>
        <taxon>Pseudomonadati</taxon>
        <taxon>Bacteroidota</taxon>
        <taxon>Flavobacteriia</taxon>
        <taxon>Flavobacteriales</taxon>
        <taxon>Flavobacteriaceae</taxon>
        <taxon>Arenibacter</taxon>
    </lineage>
</organism>
<dbReference type="EMBL" id="FQYX01000001">
    <property type="protein sequence ID" value="SHI30656.1"/>
    <property type="molecule type" value="Genomic_DNA"/>
</dbReference>
<evidence type="ECO:0000256" key="1">
    <source>
        <dbReference type="SAM" id="Phobius"/>
    </source>
</evidence>
<feature type="transmembrane region" description="Helical" evidence="1">
    <location>
        <begin position="349"/>
        <end position="369"/>
    </location>
</feature>
<reference evidence="2 3" key="1">
    <citation type="submission" date="2016-11" db="EMBL/GenBank/DDBJ databases">
        <authorList>
            <person name="Jaros S."/>
            <person name="Januszkiewicz K."/>
            <person name="Wedrychowicz H."/>
        </authorList>
    </citation>
    <scope>NUCLEOTIDE SEQUENCE [LARGE SCALE GENOMIC DNA]</scope>
    <source>
        <strain evidence="2 3">CGMCC 1.8863</strain>
    </source>
</reference>
<feature type="transmembrane region" description="Helical" evidence="1">
    <location>
        <begin position="77"/>
        <end position="101"/>
    </location>
</feature>
<dbReference type="OrthoDB" id="1432372at2"/>
<accession>A0A1M6A2G6</accession>
<keyword evidence="1" id="KW-0472">Membrane</keyword>
<keyword evidence="1" id="KW-0812">Transmembrane</keyword>
<feature type="transmembrane region" description="Helical" evidence="1">
    <location>
        <begin position="12"/>
        <end position="39"/>
    </location>
</feature>
<feature type="transmembrane region" description="Helical" evidence="1">
    <location>
        <begin position="186"/>
        <end position="212"/>
    </location>
</feature>
<dbReference type="Proteomes" id="UP000184231">
    <property type="component" value="Unassembled WGS sequence"/>
</dbReference>
<feature type="transmembrane region" description="Helical" evidence="1">
    <location>
        <begin position="113"/>
        <end position="133"/>
    </location>
</feature>
<proteinExistence type="predicted"/>
<name>A0A1M6A2G6_9FLAO</name>
<feature type="transmembrane region" description="Helical" evidence="1">
    <location>
        <begin position="153"/>
        <end position="174"/>
    </location>
</feature>
<dbReference type="RefSeq" id="WP_143150418.1">
    <property type="nucleotide sequence ID" value="NZ_FQYX01000001.1"/>
</dbReference>
<protein>
    <submittedName>
        <fullName evidence="2">Uncharacterized protein</fullName>
    </submittedName>
</protein>
<dbReference type="STRING" id="558155.SAMN04487911_10148"/>